<dbReference type="GO" id="GO:1990281">
    <property type="term" value="C:efflux pump complex"/>
    <property type="evidence" value="ECO:0007669"/>
    <property type="project" value="TreeGrafter"/>
</dbReference>
<dbReference type="Pfam" id="PF02321">
    <property type="entry name" value="OEP"/>
    <property type="match status" value="2"/>
</dbReference>
<evidence type="ECO:0000313" key="9">
    <source>
        <dbReference type="EMBL" id="MBE9661886.1"/>
    </source>
</evidence>
<dbReference type="PANTHER" id="PTHR30026">
    <property type="entry name" value="OUTER MEMBRANE PROTEIN TOLC"/>
    <property type="match status" value="1"/>
</dbReference>
<evidence type="ECO:0000256" key="4">
    <source>
        <dbReference type="ARBA" id="ARBA00022452"/>
    </source>
</evidence>
<accession>A0A929KUM3</accession>
<dbReference type="GO" id="GO:0015562">
    <property type="term" value="F:efflux transmembrane transporter activity"/>
    <property type="evidence" value="ECO:0007669"/>
    <property type="project" value="InterPro"/>
</dbReference>
<reference evidence="9" key="1">
    <citation type="submission" date="2020-10" db="EMBL/GenBank/DDBJ databases">
        <title>Mucilaginibacter mali sp. nov., isolated from rhizosphere soil of apple orchard.</title>
        <authorList>
            <person name="Lee J.-S."/>
            <person name="Kim H.S."/>
            <person name="Kim J.-S."/>
        </authorList>
    </citation>
    <scope>NUCLEOTIDE SEQUENCE</scope>
    <source>
        <strain evidence="9">KCTC 22746</strain>
    </source>
</reference>
<keyword evidence="8" id="KW-0732">Signal</keyword>
<keyword evidence="10" id="KW-1185">Reference proteome</keyword>
<dbReference type="InterPro" id="IPR003423">
    <property type="entry name" value="OMP_efflux"/>
</dbReference>
<evidence type="ECO:0000256" key="7">
    <source>
        <dbReference type="ARBA" id="ARBA00023237"/>
    </source>
</evidence>
<proteinExistence type="inferred from homology"/>
<dbReference type="PANTHER" id="PTHR30026:SF20">
    <property type="entry name" value="OUTER MEMBRANE PROTEIN TOLC"/>
    <property type="match status" value="1"/>
</dbReference>
<dbReference type="GO" id="GO:0009279">
    <property type="term" value="C:cell outer membrane"/>
    <property type="evidence" value="ECO:0007669"/>
    <property type="project" value="UniProtKB-SubCell"/>
</dbReference>
<keyword evidence="7" id="KW-0998">Cell outer membrane</keyword>
<comment type="similarity">
    <text evidence="2">Belongs to the outer membrane factor (OMF) (TC 1.B.17) family.</text>
</comment>
<keyword evidence="6" id="KW-0472">Membrane</keyword>
<name>A0A929KUM3_9SPHI</name>
<feature type="signal peptide" evidence="8">
    <location>
        <begin position="1"/>
        <end position="21"/>
    </location>
</feature>
<comment type="subcellular location">
    <subcellularLocation>
        <location evidence="1">Cell outer membrane</location>
    </subcellularLocation>
</comment>
<dbReference type="SUPFAM" id="SSF56954">
    <property type="entry name" value="Outer membrane efflux proteins (OEP)"/>
    <property type="match status" value="1"/>
</dbReference>
<evidence type="ECO:0000256" key="6">
    <source>
        <dbReference type="ARBA" id="ARBA00023136"/>
    </source>
</evidence>
<dbReference type="Gene3D" id="1.20.1600.10">
    <property type="entry name" value="Outer membrane efflux proteins (OEP)"/>
    <property type="match status" value="1"/>
</dbReference>
<comment type="caution">
    <text evidence="9">The sequence shown here is derived from an EMBL/GenBank/DDBJ whole genome shotgun (WGS) entry which is preliminary data.</text>
</comment>
<sequence>MKNSFLVLIITILTTPFTSSAQTAPATQDSLPPLLNLEQCLVYALQNQPAARQARIDEAINEKDVRINLAAWLPQVNSANTATHYFKGSPAQAQGAVANGGTATQISNISIIGIQATQVIYNNDVNLASKAAKFSKQYYNENTINAQIAVMTDVSKGYYDVLLSQKQLQRIKEDITRLQRSLKDAKARYDAGVVDKIDYKQATIALNNSLASRKQTEEAIKSKSAYLRQVMGMPMERPLTLAYDSVGFEREAIADTNQIVNPADRIEYRMQESRRSITALNINYYKYGWLPSLNANGAFNRAYFSGSLPNLYDQGFPNVYAGLSLTIPIFTGTRRVQNLAKAKLQVERADLDIINVRNTINTQYAQALAGYKSNYNNWKLLKQNVDLAKDVYNVVSLQYREGVKTYLDLIVSQSDLRTAELNYLNALFQLLSSKVDLQRSLGTIGNINKQ</sequence>
<feature type="chain" id="PRO_5036747290" evidence="8">
    <location>
        <begin position="22"/>
        <end position="450"/>
    </location>
</feature>
<keyword evidence="5" id="KW-0812">Transmembrane</keyword>
<keyword evidence="3" id="KW-0813">Transport</keyword>
<dbReference type="Proteomes" id="UP000622475">
    <property type="component" value="Unassembled WGS sequence"/>
</dbReference>
<protein>
    <submittedName>
        <fullName evidence="9">TolC family protein</fullName>
    </submittedName>
</protein>
<evidence type="ECO:0000256" key="8">
    <source>
        <dbReference type="SAM" id="SignalP"/>
    </source>
</evidence>
<dbReference type="RefSeq" id="WP_194111092.1">
    <property type="nucleotide sequence ID" value="NZ_JADFFL010000003.1"/>
</dbReference>
<evidence type="ECO:0000256" key="2">
    <source>
        <dbReference type="ARBA" id="ARBA00007613"/>
    </source>
</evidence>
<dbReference type="EMBL" id="JADFFL010000003">
    <property type="protein sequence ID" value="MBE9661886.1"/>
    <property type="molecule type" value="Genomic_DNA"/>
</dbReference>
<evidence type="ECO:0000256" key="3">
    <source>
        <dbReference type="ARBA" id="ARBA00022448"/>
    </source>
</evidence>
<dbReference type="GO" id="GO:0015288">
    <property type="term" value="F:porin activity"/>
    <property type="evidence" value="ECO:0007669"/>
    <property type="project" value="TreeGrafter"/>
</dbReference>
<evidence type="ECO:0000256" key="5">
    <source>
        <dbReference type="ARBA" id="ARBA00022692"/>
    </source>
</evidence>
<keyword evidence="4" id="KW-1134">Transmembrane beta strand</keyword>
<dbReference type="InterPro" id="IPR051906">
    <property type="entry name" value="TolC-like"/>
</dbReference>
<evidence type="ECO:0000313" key="10">
    <source>
        <dbReference type="Proteomes" id="UP000622475"/>
    </source>
</evidence>
<evidence type="ECO:0000256" key="1">
    <source>
        <dbReference type="ARBA" id="ARBA00004442"/>
    </source>
</evidence>
<gene>
    <name evidence="9" type="ORF">IRJ16_08310</name>
</gene>
<dbReference type="AlphaFoldDB" id="A0A929KUM3"/>
<organism evidence="9 10">
    <name type="scientific">Mucilaginibacter myungsuensis</name>
    <dbReference type="NCBI Taxonomy" id="649104"/>
    <lineage>
        <taxon>Bacteria</taxon>
        <taxon>Pseudomonadati</taxon>
        <taxon>Bacteroidota</taxon>
        <taxon>Sphingobacteriia</taxon>
        <taxon>Sphingobacteriales</taxon>
        <taxon>Sphingobacteriaceae</taxon>
        <taxon>Mucilaginibacter</taxon>
    </lineage>
</organism>